<keyword evidence="3" id="KW-1185">Reference proteome</keyword>
<evidence type="ECO:0000313" key="2">
    <source>
        <dbReference type="EMBL" id="SBS28760.1"/>
    </source>
</evidence>
<organism evidence="2 3">
    <name type="scientific">Marinomonas spartinae</name>
    <dbReference type="NCBI Taxonomy" id="1792290"/>
    <lineage>
        <taxon>Bacteria</taxon>
        <taxon>Pseudomonadati</taxon>
        <taxon>Pseudomonadota</taxon>
        <taxon>Gammaproteobacteria</taxon>
        <taxon>Oceanospirillales</taxon>
        <taxon>Oceanospirillaceae</taxon>
        <taxon>Marinomonas</taxon>
    </lineage>
</organism>
<evidence type="ECO:0000313" key="3">
    <source>
        <dbReference type="Proteomes" id="UP000092544"/>
    </source>
</evidence>
<accession>A0A1A8T811</accession>
<feature type="transmembrane region" description="Helical" evidence="1">
    <location>
        <begin position="20"/>
        <end position="41"/>
    </location>
</feature>
<proteinExistence type="predicted"/>
<name>A0A1A8T811_9GAMM</name>
<dbReference type="STRING" id="1792290.MSP8886_01304"/>
<evidence type="ECO:0000256" key="1">
    <source>
        <dbReference type="SAM" id="Phobius"/>
    </source>
</evidence>
<keyword evidence="1" id="KW-0472">Membrane</keyword>
<gene>
    <name evidence="2" type="ORF">MSP8886_01304</name>
</gene>
<dbReference type="EMBL" id="FLOB01000002">
    <property type="protein sequence ID" value="SBS28760.1"/>
    <property type="molecule type" value="Genomic_DNA"/>
</dbReference>
<dbReference type="OrthoDB" id="6107849at2"/>
<keyword evidence="1" id="KW-1133">Transmembrane helix</keyword>
<dbReference type="RefSeq" id="WP_067013893.1">
    <property type="nucleotide sequence ID" value="NZ_FLOB01000002.1"/>
</dbReference>
<protein>
    <submittedName>
        <fullName evidence="2">Uncharacterized protein</fullName>
    </submittedName>
</protein>
<dbReference type="AlphaFoldDB" id="A0A1A8T811"/>
<sequence>MKAKVFVSQVSHKKDDKKPIDYWGLLFVGIILIVSFSCFLFDTYQENLQTQASANIIQPTQLKHDLDHHIKV</sequence>
<dbReference type="Proteomes" id="UP000092544">
    <property type="component" value="Unassembled WGS sequence"/>
</dbReference>
<keyword evidence="1" id="KW-0812">Transmembrane</keyword>
<reference evidence="2 3" key="1">
    <citation type="submission" date="2016-06" db="EMBL/GenBank/DDBJ databases">
        <authorList>
            <person name="Kjaerup R.B."/>
            <person name="Dalgaard T.S."/>
            <person name="Juul-Madsen H.R."/>
        </authorList>
    </citation>
    <scope>NUCLEOTIDE SEQUENCE [LARGE SCALE GENOMIC DNA]</scope>
    <source>
        <strain evidence="2 3">CECT 8886</strain>
    </source>
</reference>